<dbReference type="InterPro" id="IPR025342">
    <property type="entry name" value="DUF4248"/>
</dbReference>
<comment type="caution">
    <text evidence="2">The sequence shown here is derived from an EMBL/GenBank/DDBJ whole genome shotgun (WGS) entry which is preliminary data.</text>
</comment>
<name>A0A5P0WNS4_9BACT</name>
<evidence type="ECO:0000313" key="3">
    <source>
        <dbReference type="Proteomes" id="UP000405805"/>
    </source>
</evidence>
<dbReference type="Proteomes" id="UP000405805">
    <property type="component" value="Unassembled WGS sequence"/>
</dbReference>
<sequence>MEQKCYSKQELALEYFPDATPEVASAHLRRWINRCKPLHDALVKSGYTKWSKEFSPIQVAHIFDYLGEP</sequence>
<proteinExistence type="predicted"/>
<evidence type="ECO:0000313" key="4">
    <source>
        <dbReference type="Proteomes" id="UP000477980"/>
    </source>
</evidence>
<dbReference type="Proteomes" id="UP000477980">
    <property type="component" value="Unassembled WGS sequence"/>
</dbReference>
<dbReference type="RefSeq" id="WP_153091398.1">
    <property type="nucleotide sequence ID" value="NZ_CATKVW010000001.1"/>
</dbReference>
<reference evidence="3 4" key="1">
    <citation type="submission" date="2019-09" db="EMBL/GenBank/DDBJ databases">
        <title>Distinct polysaccharide growth profiles of human intestinal Prevotella copri isolates.</title>
        <authorList>
            <person name="Fehlner-Peach H."/>
            <person name="Magnabosco C."/>
            <person name="Raghavan V."/>
            <person name="Scher J.U."/>
            <person name="Tett A."/>
            <person name="Cox L.M."/>
            <person name="Gottsegen C."/>
            <person name="Watters A."/>
            <person name="Wiltshire- Gordon J.D."/>
            <person name="Segata N."/>
            <person name="Bonneau R."/>
            <person name="Littman D.R."/>
        </authorList>
    </citation>
    <scope>NUCLEOTIDE SEQUENCE [LARGE SCALE GENOMIC DNA]</scope>
    <source>
        <strain evidence="1">IA624</strain>
        <strain evidence="3">iA624</strain>
        <strain evidence="2">IAA917</strain>
        <strain evidence="4">iAA917</strain>
    </source>
</reference>
<dbReference type="AlphaFoldDB" id="A0A5P0WNS4"/>
<evidence type="ECO:0000313" key="1">
    <source>
        <dbReference type="EMBL" id="MQO08886.1"/>
    </source>
</evidence>
<dbReference type="OrthoDB" id="1122631at2"/>
<gene>
    <name evidence="2" type="ORF">F7D25_04840</name>
    <name evidence="1" type="ORF">F7D57_03930</name>
</gene>
<dbReference type="EMBL" id="VZAH01000047">
    <property type="protein sequence ID" value="MQP13750.1"/>
    <property type="molecule type" value="Genomic_DNA"/>
</dbReference>
<organism evidence="2 4">
    <name type="scientific">Segatella copri</name>
    <dbReference type="NCBI Taxonomy" id="165179"/>
    <lineage>
        <taxon>Bacteria</taxon>
        <taxon>Pseudomonadati</taxon>
        <taxon>Bacteroidota</taxon>
        <taxon>Bacteroidia</taxon>
        <taxon>Bacteroidales</taxon>
        <taxon>Prevotellaceae</taxon>
        <taxon>Segatella</taxon>
    </lineage>
</organism>
<accession>A0A5P0WNS4</accession>
<dbReference type="Pfam" id="PF14053">
    <property type="entry name" value="DUF4248"/>
    <property type="match status" value="1"/>
</dbReference>
<dbReference type="EMBL" id="VZBP01000050">
    <property type="protein sequence ID" value="MQO08886.1"/>
    <property type="molecule type" value="Genomic_DNA"/>
</dbReference>
<protein>
    <submittedName>
        <fullName evidence="2">DUF4248 domain-containing protein</fullName>
    </submittedName>
</protein>
<evidence type="ECO:0000313" key="2">
    <source>
        <dbReference type="EMBL" id="MQP13750.1"/>
    </source>
</evidence>